<evidence type="ECO:0000313" key="2">
    <source>
        <dbReference type="Proteomes" id="UP000799537"/>
    </source>
</evidence>
<organism evidence="1 2">
    <name type="scientific">Zasmidium cellare ATCC 36951</name>
    <dbReference type="NCBI Taxonomy" id="1080233"/>
    <lineage>
        <taxon>Eukaryota</taxon>
        <taxon>Fungi</taxon>
        <taxon>Dikarya</taxon>
        <taxon>Ascomycota</taxon>
        <taxon>Pezizomycotina</taxon>
        <taxon>Dothideomycetes</taxon>
        <taxon>Dothideomycetidae</taxon>
        <taxon>Mycosphaerellales</taxon>
        <taxon>Mycosphaerellaceae</taxon>
        <taxon>Zasmidium</taxon>
    </lineage>
</organism>
<reference evidence="1" key="1">
    <citation type="journal article" date="2020" name="Stud. Mycol.">
        <title>101 Dothideomycetes genomes: a test case for predicting lifestyles and emergence of pathogens.</title>
        <authorList>
            <person name="Haridas S."/>
            <person name="Albert R."/>
            <person name="Binder M."/>
            <person name="Bloem J."/>
            <person name="Labutti K."/>
            <person name="Salamov A."/>
            <person name="Andreopoulos B."/>
            <person name="Baker S."/>
            <person name="Barry K."/>
            <person name="Bills G."/>
            <person name="Bluhm B."/>
            <person name="Cannon C."/>
            <person name="Castanera R."/>
            <person name="Culley D."/>
            <person name="Daum C."/>
            <person name="Ezra D."/>
            <person name="Gonzalez J."/>
            <person name="Henrissat B."/>
            <person name="Kuo A."/>
            <person name="Liang C."/>
            <person name="Lipzen A."/>
            <person name="Lutzoni F."/>
            <person name="Magnuson J."/>
            <person name="Mondo S."/>
            <person name="Nolan M."/>
            <person name="Ohm R."/>
            <person name="Pangilinan J."/>
            <person name="Park H.-J."/>
            <person name="Ramirez L."/>
            <person name="Alfaro M."/>
            <person name="Sun H."/>
            <person name="Tritt A."/>
            <person name="Yoshinaga Y."/>
            <person name="Zwiers L.-H."/>
            <person name="Turgeon B."/>
            <person name="Goodwin S."/>
            <person name="Spatafora J."/>
            <person name="Crous P."/>
            <person name="Grigoriev I."/>
        </authorList>
    </citation>
    <scope>NUCLEOTIDE SEQUENCE</scope>
    <source>
        <strain evidence="1">ATCC 36951</strain>
    </source>
</reference>
<sequence>MIAGLDSYWRLHRPWSLTEHLHKQVELKTGRRFPDNTSRLHLGKILGRSERQALDYHQCTYNELHKFALERGLAEEKDAKRTIEQLVELLETADEDRTFHLMDLSPELRCQSTAGSKNRGECTSCDGIITDASSSFAALQQPVKAPVLPPLARTCKLCSSNTSCRRHSYQTVQFHFTMGGRPVFSYDEDTHRFLARIHYKNCKTINKFSLDVEGRRFEMTLKTKEKGSEYAVFRKGNGLMAHDYIAIRIERCLLRVAREHAHGGKFSKFDMLMLPENIKKAALQETMA</sequence>
<dbReference type="AlphaFoldDB" id="A0A6A6C7G8"/>
<evidence type="ECO:0000313" key="1">
    <source>
        <dbReference type="EMBL" id="KAF2161679.1"/>
    </source>
</evidence>
<gene>
    <name evidence="1" type="ORF">M409DRAFT_59058</name>
</gene>
<dbReference type="EMBL" id="ML993618">
    <property type="protein sequence ID" value="KAF2161679.1"/>
    <property type="molecule type" value="Genomic_DNA"/>
</dbReference>
<protein>
    <submittedName>
        <fullName evidence="1">Uncharacterized protein</fullName>
    </submittedName>
</protein>
<accession>A0A6A6C7G8</accession>
<keyword evidence="2" id="KW-1185">Reference proteome</keyword>
<dbReference type="Proteomes" id="UP000799537">
    <property type="component" value="Unassembled WGS sequence"/>
</dbReference>
<proteinExistence type="predicted"/>
<dbReference type="RefSeq" id="XP_033662568.1">
    <property type="nucleotide sequence ID" value="XM_033814082.1"/>
</dbReference>
<dbReference type="GeneID" id="54567354"/>
<name>A0A6A6C7G8_ZASCE</name>